<keyword evidence="2" id="KW-0539">Nucleus</keyword>
<feature type="compositionally biased region" description="Low complexity" evidence="3">
    <location>
        <begin position="703"/>
        <end position="734"/>
    </location>
</feature>
<evidence type="ECO:0000259" key="4">
    <source>
        <dbReference type="SMART" id="SM00066"/>
    </source>
</evidence>
<dbReference type="Pfam" id="PF04082">
    <property type="entry name" value="Fungal_trans"/>
    <property type="match status" value="1"/>
</dbReference>
<sequence length="902" mass="101519">MSSNEEDFEHGDGAQSGGQNSKKRRIQRACDICRRKKSDGVQMPGNRCSNCIAYSFECTYVEAAKKRGPPKAYVESLENRLEKMEKLLTRLMPDIDLNKELGLGFNRDWQSVSSMSSRQRKDYEEVHCPPAAEIAASMLRKLDHAFTPLEAADEDYANLKLVDDLKQLELNATEHRFFGKSSGAMLIQTAIDLKQEYTGRETDLKRVILGQRRPQFWQPNTWENTFIEVEHPSYSFPEDDLLHNLINEYFINVNVFLPLLHRPTFERAVAEKLHETNDMFAAVVLLVCAVASRYTQDRRVLLDGVDSWHSCGWKYFDQVQLVRKSLLAPPTLYDLQFYCLSVQFLQGSSAPHSCWTMVGIGIRLAQDVGAHRRKVSRPMTVEDELWKRAFWVLVCMDRMVSTALGRPCAIQDEDYDLDLPTECDDEYWEHPDPAKAFRQPPGKPSIVSAFVLTLKLNRILAFALRTIYAINKSKILLGFAGPTWEQQLVAELDSALNQWIDSVPDHLRWDPNREDDVFFNQSVNMYAQYYHLQILIHRPFIPSPRKPSPLAFPSLAICTNAARSCSHVIDIQRKRNAPDRPCKLLPFSHMSAFTAGIVLLLNIWGGKRSGLSTDPNKEMADVYKCMQVLRSCEDRWHSSGRLWDILYELACVGDLPLPNSSPPITNKREWGSDSPASQSSEGPIIADAPTEGRVIAGSRRIASSNASSQTNKSSPSSLAPESPSSFHTSESPSTLPLFSLPMYTDELGRLPLHGQVNFDSTRSQPPPQQQPTMSGNATTGYWYPSDVISVNQGDMTLGPNSYPTPQNHPSYYDNSGYAAPYMNGDGAAAGPSPDMQQYWAPGPHQPNTAPRANTGFVDPDTIAMWSNAPTGFELDDWGTYLASVSLKENRNSYAEHRKKLLT</sequence>
<dbReference type="PANTHER" id="PTHR46910">
    <property type="entry name" value="TRANSCRIPTION FACTOR PDR1"/>
    <property type="match status" value="1"/>
</dbReference>
<dbReference type="CDD" id="cd12148">
    <property type="entry name" value="fungal_TF_MHR"/>
    <property type="match status" value="1"/>
</dbReference>
<keyword evidence="7" id="KW-1185">Reference proteome</keyword>
<dbReference type="SMART" id="SM00906">
    <property type="entry name" value="Fungal_trans"/>
    <property type="match status" value="1"/>
</dbReference>
<feature type="domain" description="Xylanolytic transcriptional activator regulatory" evidence="5">
    <location>
        <begin position="354"/>
        <end position="426"/>
    </location>
</feature>
<dbReference type="SMART" id="SM00066">
    <property type="entry name" value="GAL4"/>
    <property type="match status" value="1"/>
</dbReference>
<feature type="domain" description="Zn(2)-C6 fungal-type" evidence="4">
    <location>
        <begin position="24"/>
        <end position="69"/>
    </location>
</feature>
<dbReference type="GO" id="GO:0003677">
    <property type="term" value="F:DNA binding"/>
    <property type="evidence" value="ECO:0007669"/>
    <property type="project" value="InterPro"/>
</dbReference>
<evidence type="ECO:0000256" key="3">
    <source>
        <dbReference type="SAM" id="MobiDB-lite"/>
    </source>
</evidence>
<feature type="region of interest" description="Disordered" evidence="3">
    <location>
        <begin position="663"/>
        <end position="734"/>
    </location>
</feature>
<protein>
    <recommendedName>
        <fullName evidence="8">Zn(2)-C6 fungal-type domain-containing protein</fullName>
    </recommendedName>
</protein>
<dbReference type="GO" id="GO:0008270">
    <property type="term" value="F:zinc ion binding"/>
    <property type="evidence" value="ECO:0007669"/>
    <property type="project" value="InterPro"/>
</dbReference>
<evidence type="ECO:0000313" key="7">
    <source>
        <dbReference type="Proteomes" id="UP000297245"/>
    </source>
</evidence>
<dbReference type="Gene3D" id="4.10.240.10">
    <property type="entry name" value="Zn(2)-C6 fungal-type DNA-binding domain"/>
    <property type="match status" value="1"/>
</dbReference>
<organism evidence="6 7">
    <name type="scientific">Dendrothele bispora (strain CBS 962.96)</name>
    <dbReference type="NCBI Taxonomy" id="1314807"/>
    <lineage>
        <taxon>Eukaryota</taxon>
        <taxon>Fungi</taxon>
        <taxon>Dikarya</taxon>
        <taxon>Basidiomycota</taxon>
        <taxon>Agaricomycotina</taxon>
        <taxon>Agaricomycetes</taxon>
        <taxon>Agaricomycetidae</taxon>
        <taxon>Agaricales</taxon>
        <taxon>Agaricales incertae sedis</taxon>
        <taxon>Dendrothele</taxon>
    </lineage>
</organism>
<dbReference type="OrthoDB" id="4456959at2759"/>
<reference evidence="6 7" key="1">
    <citation type="journal article" date="2019" name="Nat. Ecol. Evol.">
        <title>Megaphylogeny resolves global patterns of mushroom evolution.</title>
        <authorList>
            <person name="Varga T."/>
            <person name="Krizsan K."/>
            <person name="Foldi C."/>
            <person name="Dima B."/>
            <person name="Sanchez-Garcia M."/>
            <person name="Sanchez-Ramirez S."/>
            <person name="Szollosi G.J."/>
            <person name="Szarkandi J.G."/>
            <person name="Papp V."/>
            <person name="Albert L."/>
            <person name="Andreopoulos W."/>
            <person name="Angelini C."/>
            <person name="Antonin V."/>
            <person name="Barry K.W."/>
            <person name="Bougher N.L."/>
            <person name="Buchanan P."/>
            <person name="Buyck B."/>
            <person name="Bense V."/>
            <person name="Catcheside P."/>
            <person name="Chovatia M."/>
            <person name="Cooper J."/>
            <person name="Damon W."/>
            <person name="Desjardin D."/>
            <person name="Finy P."/>
            <person name="Geml J."/>
            <person name="Haridas S."/>
            <person name="Hughes K."/>
            <person name="Justo A."/>
            <person name="Karasinski D."/>
            <person name="Kautmanova I."/>
            <person name="Kiss B."/>
            <person name="Kocsube S."/>
            <person name="Kotiranta H."/>
            <person name="LaButti K.M."/>
            <person name="Lechner B.E."/>
            <person name="Liimatainen K."/>
            <person name="Lipzen A."/>
            <person name="Lukacs Z."/>
            <person name="Mihaltcheva S."/>
            <person name="Morgado L.N."/>
            <person name="Niskanen T."/>
            <person name="Noordeloos M.E."/>
            <person name="Ohm R.A."/>
            <person name="Ortiz-Santana B."/>
            <person name="Ovrebo C."/>
            <person name="Racz N."/>
            <person name="Riley R."/>
            <person name="Savchenko A."/>
            <person name="Shiryaev A."/>
            <person name="Soop K."/>
            <person name="Spirin V."/>
            <person name="Szebenyi C."/>
            <person name="Tomsovsky M."/>
            <person name="Tulloss R.E."/>
            <person name="Uehling J."/>
            <person name="Grigoriev I.V."/>
            <person name="Vagvolgyi C."/>
            <person name="Papp T."/>
            <person name="Martin F.M."/>
            <person name="Miettinen O."/>
            <person name="Hibbett D.S."/>
            <person name="Nagy L.G."/>
        </authorList>
    </citation>
    <scope>NUCLEOTIDE SEQUENCE [LARGE SCALE GENOMIC DNA]</scope>
    <source>
        <strain evidence="6 7">CBS 962.96</strain>
    </source>
</reference>
<dbReference type="GO" id="GO:0000981">
    <property type="term" value="F:DNA-binding transcription factor activity, RNA polymerase II-specific"/>
    <property type="evidence" value="ECO:0007669"/>
    <property type="project" value="InterPro"/>
</dbReference>
<evidence type="ECO:0000313" key="6">
    <source>
        <dbReference type="EMBL" id="THV06403.1"/>
    </source>
</evidence>
<evidence type="ECO:0008006" key="8">
    <source>
        <dbReference type="Google" id="ProtNLM"/>
    </source>
</evidence>
<feature type="region of interest" description="Disordered" evidence="3">
    <location>
        <begin position="755"/>
        <end position="779"/>
    </location>
</feature>
<name>A0A4S8MT82_DENBC</name>
<proteinExistence type="predicted"/>
<feature type="region of interest" description="Disordered" evidence="3">
    <location>
        <begin position="1"/>
        <end position="23"/>
    </location>
</feature>
<dbReference type="SUPFAM" id="SSF57701">
    <property type="entry name" value="Zn2/Cys6 DNA-binding domain"/>
    <property type="match status" value="1"/>
</dbReference>
<evidence type="ECO:0000256" key="2">
    <source>
        <dbReference type="ARBA" id="ARBA00023242"/>
    </source>
</evidence>
<dbReference type="CDD" id="cd00067">
    <property type="entry name" value="GAL4"/>
    <property type="match status" value="1"/>
</dbReference>
<evidence type="ECO:0000259" key="5">
    <source>
        <dbReference type="SMART" id="SM00906"/>
    </source>
</evidence>
<dbReference type="GO" id="GO:0006351">
    <property type="term" value="P:DNA-templated transcription"/>
    <property type="evidence" value="ECO:0007669"/>
    <property type="project" value="InterPro"/>
</dbReference>
<dbReference type="Proteomes" id="UP000297245">
    <property type="component" value="Unassembled WGS sequence"/>
</dbReference>
<dbReference type="PANTHER" id="PTHR46910:SF38">
    <property type="entry name" value="ZN(2)-C6 FUNGAL-TYPE DOMAIN-CONTAINING PROTEIN"/>
    <property type="match status" value="1"/>
</dbReference>
<dbReference type="InterPro" id="IPR036864">
    <property type="entry name" value="Zn2-C6_fun-type_DNA-bd_sf"/>
</dbReference>
<dbReference type="InterPro" id="IPR001138">
    <property type="entry name" value="Zn2Cys6_DnaBD"/>
</dbReference>
<accession>A0A4S8MT82</accession>
<evidence type="ECO:0000256" key="1">
    <source>
        <dbReference type="ARBA" id="ARBA00022723"/>
    </source>
</evidence>
<dbReference type="AlphaFoldDB" id="A0A4S8MT82"/>
<dbReference type="Pfam" id="PF00172">
    <property type="entry name" value="Zn_clus"/>
    <property type="match status" value="1"/>
</dbReference>
<dbReference type="InterPro" id="IPR007219">
    <property type="entry name" value="XnlR_reg_dom"/>
</dbReference>
<keyword evidence="1" id="KW-0479">Metal-binding</keyword>
<gene>
    <name evidence="6" type="ORF">K435DRAFT_816004</name>
</gene>
<dbReference type="InterPro" id="IPR050987">
    <property type="entry name" value="AtrR-like"/>
</dbReference>
<dbReference type="EMBL" id="ML179043">
    <property type="protein sequence ID" value="THV06403.1"/>
    <property type="molecule type" value="Genomic_DNA"/>
</dbReference>